<dbReference type="Gene3D" id="3.60.15.10">
    <property type="entry name" value="Ribonuclease Z/Hydroxyacylglutathione hydrolase-like"/>
    <property type="match status" value="1"/>
</dbReference>
<dbReference type="InterPro" id="IPR036866">
    <property type="entry name" value="RibonucZ/Hydroxyglut_hydro"/>
</dbReference>
<comment type="caution">
    <text evidence="2">The sequence shown here is derived from an EMBL/GenBank/DDBJ whole genome shotgun (WGS) entry which is preliminary data.</text>
</comment>
<protein>
    <recommendedName>
        <fullName evidence="1">Metallo-beta-lactamase domain-containing protein</fullName>
    </recommendedName>
</protein>
<dbReference type="InterPro" id="IPR001279">
    <property type="entry name" value="Metallo-B-lactamas"/>
</dbReference>
<organism evidence="2">
    <name type="scientific">marine sediment metagenome</name>
    <dbReference type="NCBI Taxonomy" id="412755"/>
    <lineage>
        <taxon>unclassified sequences</taxon>
        <taxon>metagenomes</taxon>
        <taxon>ecological metagenomes</taxon>
    </lineage>
</organism>
<gene>
    <name evidence="2" type="ORF">S01H1_12691</name>
</gene>
<dbReference type="AlphaFoldDB" id="X0S1G2"/>
<proteinExistence type="predicted"/>
<evidence type="ECO:0000313" key="2">
    <source>
        <dbReference type="EMBL" id="GAF69802.1"/>
    </source>
</evidence>
<dbReference type="SUPFAM" id="SSF56281">
    <property type="entry name" value="Metallo-hydrolase/oxidoreductase"/>
    <property type="match status" value="1"/>
</dbReference>
<feature type="non-terminal residue" evidence="2">
    <location>
        <position position="1"/>
    </location>
</feature>
<reference evidence="2" key="1">
    <citation type="journal article" date="2014" name="Front. Microbiol.">
        <title>High frequency of phylogenetically diverse reductive dehalogenase-homologous genes in deep subseafloor sedimentary metagenomes.</title>
        <authorList>
            <person name="Kawai M."/>
            <person name="Futagami T."/>
            <person name="Toyoda A."/>
            <person name="Takaki Y."/>
            <person name="Nishi S."/>
            <person name="Hori S."/>
            <person name="Arai W."/>
            <person name="Tsubouchi T."/>
            <person name="Morono Y."/>
            <person name="Uchiyama I."/>
            <person name="Ito T."/>
            <person name="Fujiyama A."/>
            <person name="Inagaki F."/>
            <person name="Takami H."/>
        </authorList>
    </citation>
    <scope>NUCLEOTIDE SEQUENCE</scope>
    <source>
        <strain evidence="2">Expedition CK06-06</strain>
    </source>
</reference>
<dbReference type="EMBL" id="BARS01006526">
    <property type="protein sequence ID" value="GAF69802.1"/>
    <property type="molecule type" value="Genomic_DNA"/>
</dbReference>
<feature type="domain" description="Metallo-beta-lactamase" evidence="1">
    <location>
        <begin position="23"/>
        <end position="133"/>
    </location>
</feature>
<sequence length="173" mass="18133">WGPLGTRRLFSRLAAAVGDYVLHPGFAVRVHELEEGVGQATEGGLELSVRSTAHTEESHAVRIQGRDAAVGYTGDTGLPEGDARALGSFLGGLDVLIAECSLADDDVSDNHLSPRRLSSLAGAASPGLLWVTHVYPHFRRRDDVAELLSAAGYEGAVRVLSDGDAWSGGTGES</sequence>
<name>X0S1G2_9ZZZZ</name>
<dbReference type="Pfam" id="PF12706">
    <property type="entry name" value="Lactamase_B_2"/>
    <property type="match status" value="1"/>
</dbReference>
<accession>X0S1G2</accession>
<evidence type="ECO:0000259" key="1">
    <source>
        <dbReference type="Pfam" id="PF12706"/>
    </source>
</evidence>